<organism evidence="4 5">
    <name type="scientific">Pseudoalteromonas piscicida</name>
    <dbReference type="NCBI Taxonomy" id="43662"/>
    <lineage>
        <taxon>Bacteria</taxon>
        <taxon>Pseudomonadati</taxon>
        <taxon>Pseudomonadota</taxon>
        <taxon>Gammaproteobacteria</taxon>
        <taxon>Alteromonadales</taxon>
        <taxon>Pseudoalteromonadaceae</taxon>
        <taxon>Pseudoalteromonas</taxon>
    </lineage>
</organism>
<dbReference type="Gene3D" id="2.40.50.100">
    <property type="match status" value="1"/>
</dbReference>
<evidence type="ECO:0000313" key="5">
    <source>
        <dbReference type="Proteomes" id="UP000228621"/>
    </source>
</evidence>
<dbReference type="RefSeq" id="WP_099642841.1">
    <property type="nucleotide sequence ID" value="NZ_JAQPZX010000005.1"/>
</dbReference>
<feature type="coiled-coil region" evidence="2">
    <location>
        <begin position="93"/>
        <end position="137"/>
    </location>
</feature>
<accession>A0A2A5JN83</accession>
<sequence>MKNLIEQTVKTLALCTCIVVSQAYAVVPVTVAEVTEAPLIHEIEVSGTLYGKDDVTLTSGVSGRLLYVVAPGTTVTKDEVLVRMDTLPLELDKARQTELLKRAKINLRLYQQELSRLKKLAKTSSAAESQVDEVQNKHDLALSDIALAEVELRVIEDKLSRATIRAPFNGVISERFKRAGREINRADELITILDVHHLEARLYVPVKYLKFLQPGIELPIQAGDLSQPEHTTATVTAVIPSTDPRSQTVEVRASVAPDQSHHWAIGQLVDVTVPLTSKQPVLLVDRDALILRKQGSHVVKIDAQNKAEQIPITIGNGKGQWVEITPRQAQHLRAGDKVAIRGAERLQTGQDVEVTNP</sequence>
<evidence type="ECO:0000256" key="2">
    <source>
        <dbReference type="SAM" id="Coils"/>
    </source>
</evidence>
<dbReference type="Gene3D" id="1.10.287.470">
    <property type="entry name" value="Helix hairpin bin"/>
    <property type="match status" value="1"/>
</dbReference>
<keyword evidence="5" id="KW-1185">Reference proteome</keyword>
<dbReference type="OrthoDB" id="9806939at2"/>
<comment type="caution">
    <text evidence="4">The sequence shown here is derived from an EMBL/GenBank/DDBJ whole genome shotgun (WGS) entry which is preliminary data.</text>
</comment>
<feature type="chain" id="PRO_5012969633" evidence="3">
    <location>
        <begin position="26"/>
        <end position="357"/>
    </location>
</feature>
<dbReference type="GO" id="GO:1990281">
    <property type="term" value="C:efflux pump complex"/>
    <property type="evidence" value="ECO:0007669"/>
    <property type="project" value="TreeGrafter"/>
</dbReference>
<evidence type="ECO:0000256" key="3">
    <source>
        <dbReference type="SAM" id="SignalP"/>
    </source>
</evidence>
<dbReference type="GO" id="GO:0015562">
    <property type="term" value="F:efflux transmembrane transporter activity"/>
    <property type="evidence" value="ECO:0007669"/>
    <property type="project" value="TreeGrafter"/>
</dbReference>
<dbReference type="EMBL" id="NKHF01000068">
    <property type="protein sequence ID" value="PCK30903.1"/>
    <property type="molecule type" value="Genomic_DNA"/>
</dbReference>
<dbReference type="SUPFAM" id="SSF111369">
    <property type="entry name" value="HlyD-like secretion proteins"/>
    <property type="match status" value="1"/>
</dbReference>
<reference evidence="5" key="1">
    <citation type="journal article" date="2019" name="Genome Announc.">
        <title>Draft Genome Sequence of Pseudoalteromonas piscicida Strain 36Y ROTHPW, an Hypersaline Seawater Isolate from the South Coast of Sonora, Mexico.</title>
        <authorList>
            <person name="Sanchez-Diaz R."/>
            <person name="Molina-Garza Z.J."/>
            <person name="Cruz-Suarez L.E."/>
            <person name="Selvin J."/>
            <person name="Kiran G.S."/>
            <person name="Ibarra-Gamez J.C."/>
            <person name="Gomez-Gil B."/>
            <person name="Galaviz-Silva L."/>
        </authorList>
    </citation>
    <scope>NUCLEOTIDE SEQUENCE [LARGE SCALE GENOMIC DNA]</scope>
    <source>
        <strain evidence="5">36Y_RITHPW</strain>
    </source>
</reference>
<dbReference type="Proteomes" id="UP000228621">
    <property type="component" value="Unassembled WGS sequence"/>
</dbReference>
<name>A0A2A5JN83_PSEO7</name>
<dbReference type="Gene3D" id="2.40.420.20">
    <property type="match status" value="1"/>
</dbReference>
<keyword evidence="2" id="KW-0175">Coiled coil</keyword>
<evidence type="ECO:0000256" key="1">
    <source>
        <dbReference type="ARBA" id="ARBA00009477"/>
    </source>
</evidence>
<dbReference type="PANTHER" id="PTHR30469">
    <property type="entry name" value="MULTIDRUG RESISTANCE PROTEIN MDTA"/>
    <property type="match status" value="1"/>
</dbReference>
<feature type="signal peptide" evidence="3">
    <location>
        <begin position="1"/>
        <end position="25"/>
    </location>
</feature>
<proteinExistence type="inferred from homology"/>
<protein>
    <submittedName>
        <fullName evidence="4">Efflux transporter periplasmic adaptor subunit</fullName>
    </submittedName>
</protein>
<dbReference type="NCBIfam" id="TIGR01730">
    <property type="entry name" value="RND_mfp"/>
    <property type="match status" value="1"/>
</dbReference>
<dbReference type="InterPro" id="IPR006143">
    <property type="entry name" value="RND_pump_MFP"/>
</dbReference>
<comment type="similarity">
    <text evidence="1">Belongs to the membrane fusion protein (MFP) (TC 8.A.1) family.</text>
</comment>
<dbReference type="PANTHER" id="PTHR30469:SF15">
    <property type="entry name" value="HLYD FAMILY OF SECRETION PROTEINS"/>
    <property type="match status" value="1"/>
</dbReference>
<dbReference type="Gene3D" id="2.40.30.170">
    <property type="match status" value="1"/>
</dbReference>
<gene>
    <name evidence="4" type="ORF">CEX98_14865</name>
</gene>
<keyword evidence="3" id="KW-0732">Signal</keyword>
<dbReference type="AlphaFoldDB" id="A0A2A5JN83"/>
<evidence type="ECO:0000313" key="4">
    <source>
        <dbReference type="EMBL" id="PCK30903.1"/>
    </source>
</evidence>